<reference evidence="2" key="1">
    <citation type="submission" date="2021-07" db="EMBL/GenBank/DDBJ databases">
        <authorList>
            <person name="Catto M.A."/>
            <person name="Jacobson A."/>
            <person name="Kennedy G."/>
            <person name="Labadie P."/>
            <person name="Hunt B.G."/>
            <person name="Srinivasan R."/>
        </authorList>
    </citation>
    <scope>NUCLEOTIDE SEQUENCE</scope>
    <source>
        <strain evidence="2">PL_HMW_Pooled</strain>
        <tissue evidence="2">Head</tissue>
    </source>
</reference>
<dbReference type="GO" id="GO:0004519">
    <property type="term" value="F:endonuclease activity"/>
    <property type="evidence" value="ECO:0007669"/>
    <property type="project" value="UniProtKB-KW"/>
</dbReference>
<dbReference type="Proteomes" id="UP001219518">
    <property type="component" value="Unassembled WGS sequence"/>
</dbReference>
<dbReference type="AlphaFoldDB" id="A0AAE1HYJ6"/>
<keyword evidence="3" id="KW-1185">Reference proteome</keyword>
<accession>A0AAE1HYJ6</accession>
<sequence>AHRRQVVPANRKKRSEKPSVESRSGVENKPEEGTTLNVGAHLL</sequence>
<dbReference type="EMBL" id="JAHWGI010001372">
    <property type="protein sequence ID" value="KAK3929010.1"/>
    <property type="molecule type" value="Genomic_DNA"/>
</dbReference>
<feature type="compositionally biased region" description="Basic and acidic residues" evidence="1">
    <location>
        <begin position="16"/>
        <end position="32"/>
    </location>
</feature>
<feature type="non-terminal residue" evidence="2">
    <location>
        <position position="1"/>
    </location>
</feature>
<feature type="compositionally biased region" description="Basic residues" evidence="1">
    <location>
        <begin position="1"/>
        <end position="15"/>
    </location>
</feature>
<feature type="region of interest" description="Disordered" evidence="1">
    <location>
        <begin position="1"/>
        <end position="43"/>
    </location>
</feature>
<keyword evidence="2" id="KW-0378">Hydrolase</keyword>
<name>A0AAE1HYJ6_9NEOP</name>
<evidence type="ECO:0000256" key="1">
    <source>
        <dbReference type="SAM" id="MobiDB-lite"/>
    </source>
</evidence>
<evidence type="ECO:0000313" key="3">
    <source>
        <dbReference type="Proteomes" id="UP001219518"/>
    </source>
</evidence>
<keyword evidence="2" id="KW-0255">Endonuclease</keyword>
<protein>
    <submittedName>
        <fullName evidence="2">DNA repair endonuclease XPF</fullName>
    </submittedName>
</protein>
<evidence type="ECO:0000313" key="2">
    <source>
        <dbReference type="EMBL" id="KAK3929010.1"/>
    </source>
</evidence>
<proteinExistence type="predicted"/>
<organism evidence="2 3">
    <name type="scientific">Frankliniella fusca</name>
    <dbReference type="NCBI Taxonomy" id="407009"/>
    <lineage>
        <taxon>Eukaryota</taxon>
        <taxon>Metazoa</taxon>
        <taxon>Ecdysozoa</taxon>
        <taxon>Arthropoda</taxon>
        <taxon>Hexapoda</taxon>
        <taxon>Insecta</taxon>
        <taxon>Pterygota</taxon>
        <taxon>Neoptera</taxon>
        <taxon>Paraneoptera</taxon>
        <taxon>Thysanoptera</taxon>
        <taxon>Terebrantia</taxon>
        <taxon>Thripoidea</taxon>
        <taxon>Thripidae</taxon>
        <taxon>Frankliniella</taxon>
    </lineage>
</organism>
<reference evidence="2" key="2">
    <citation type="journal article" date="2023" name="BMC Genomics">
        <title>Pest status, molecular evolution, and epigenetic factors derived from the genome assembly of Frankliniella fusca, a thysanopteran phytovirus vector.</title>
        <authorList>
            <person name="Catto M.A."/>
            <person name="Labadie P.E."/>
            <person name="Jacobson A.L."/>
            <person name="Kennedy G.G."/>
            <person name="Srinivasan R."/>
            <person name="Hunt B.G."/>
        </authorList>
    </citation>
    <scope>NUCLEOTIDE SEQUENCE</scope>
    <source>
        <strain evidence="2">PL_HMW_Pooled</strain>
    </source>
</reference>
<gene>
    <name evidence="2" type="ORF">KUF71_017293</name>
</gene>
<keyword evidence="2" id="KW-0540">Nuclease</keyword>
<comment type="caution">
    <text evidence="2">The sequence shown here is derived from an EMBL/GenBank/DDBJ whole genome shotgun (WGS) entry which is preliminary data.</text>
</comment>